<reference evidence="2 3" key="1">
    <citation type="submission" date="2018-08" db="EMBL/GenBank/DDBJ databases">
        <title>A genome reference for cultivated species of the human gut microbiota.</title>
        <authorList>
            <person name="Zou Y."/>
            <person name="Xue W."/>
            <person name="Luo G."/>
        </authorList>
    </citation>
    <scope>NUCLEOTIDE SEQUENCE [LARGE SCALE GENOMIC DNA]</scope>
    <source>
        <strain evidence="2 3">AF31-21AC</strain>
    </source>
</reference>
<gene>
    <name evidence="2" type="ORF">DWZ31_13780</name>
</gene>
<feature type="coiled-coil region" evidence="1">
    <location>
        <begin position="15"/>
        <end position="42"/>
    </location>
</feature>
<accession>A0A3R6K984</accession>
<comment type="caution">
    <text evidence="2">The sequence shown here is derived from an EMBL/GenBank/DDBJ whole genome shotgun (WGS) entry which is preliminary data.</text>
</comment>
<dbReference type="RefSeq" id="WP_118489052.1">
    <property type="nucleotide sequence ID" value="NZ_QRQN01000017.1"/>
</dbReference>
<protein>
    <submittedName>
        <fullName evidence="2">Uncharacterized protein</fullName>
    </submittedName>
</protein>
<name>A0A3R6K984_9FIRM</name>
<evidence type="ECO:0000256" key="1">
    <source>
        <dbReference type="SAM" id="Coils"/>
    </source>
</evidence>
<dbReference type="AlphaFoldDB" id="A0A3R6K984"/>
<sequence>MCMTKAELAEAISDLRSYKTLKDETETKIKETERKIIEFLNETAECATTDKKGNPIRQYIGADYKATFSLQTRKNVNKEAVKKLLTPEQFASVTTESSFGVLRVK</sequence>
<dbReference type="EMBL" id="QRQN01000017">
    <property type="protein sequence ID" value="RHN06116.1"/>
    <property type="molecule type" value="Genomic_DNA"/>
</dbReference>
<organism evidence="2 3">
    <name type="scientific">Roseburia intestinalis</name>
    <dbReference type="NCBI Taxonomy" id="166486"/>
    <lineage>
        <taxon>Bacteria</taxon>
        <taxon>Bacillati</taxon>
        <taxon>Bacillota</taxon>
        <taxon>Clostridia</taxon>
        <taxon>Lachnospirales</taxon>
        <taxon>Lachnospiraceae</taxon>
        <taxon>Roseburia</taxon>
    </lineage>
</organism>
<evidence type="ECO:0000313" key="3">
    <source>
        <dbReference type="Proteomes" id="UP000283586"/>
    </source>
</evidence>
<dbReference type="Proteomes" id="UP000283586">
    <property type="component" value="Unassembled WGS sequence"/>
</dbReference>
<proteinExistence type="predicted"/>
<evidence type="ECO:0000313" key="2">
    <source>
        <dbReference type="EMBL" id="RHN06116.1"/>
    </source>
</evidence>
<keyword evidence="1" id="KW-0175">Coiled coil</keyword>